<comment type="caution">
    <text evidence="1">The sequence shown here is derived from an EMBL/GenBank/DDBJ whole genome shotgun (WGS) entry which is preliminary data.</text>
</comment>
<sequence length="76" mass="8404">MRELLEQLSMLLVEDEHFTTNHLEGLQMFDLLIQCTDESAAVLDRMAAGAKSHDAIAPVRLTVVQDRLRAALAKAA</sequence>
<name>A0A245ZTL8_9SPHN</name>
<keyword evidence="2" id="KW-1185">Reference proteome</keyword>
<protein>
    <submittedName>
        <fullName evidence="1">Uncharacterized protein</fullName>
    </submittedName>
</protein>
<evidence type="ECO:0000313" key="2">
    <source>
        <dbReference type="Proteomes" id="UP000197783"/>
    </source>
</evidence>
<gene>
    <name evidence="1" type="ORF">SPMU_14380</name>
</gene>
<dbReference type="EMBL" id="NBBJ01000001">
    <property type="protein sequence ID" value="OWK33092.1"/>
    <property type="molecule type" value="Genomic_DNA"/>
</dbReference>
<reference evidence="1 2" key="1">
    <citation type="submission" date="2017-03" db="EMBL/GenBank/DDBJ databases">
        <title>Genome sequence of Sphingomonas mucosissima DSM 17494.</title>
        <authorList>
            <person name="Poehlein A."/>
            <person name="Wuebbeler J.H."/>
            <person name="Steinbuechel A."/>
            <person name="Daniel R."/>
        </authorList>
    </citation>
    <scope>NUCLEOTIDE SEQUENCE [LARGE SCALE GENOMIC DNA]</scope>
    <source>
        <strain evidence="1 2">DSM 17494</strain>
    </source>
</reference>
<evidence type="ECO:0000313" key="1">
    <source>
        <dbReference type="EMBL" id="OWK33092.1"/>
    </source>
</evidence>
<dbReference type="Proteomes" id="UP000197783">
    <property type="component" value="Unassembled WGS sequence"/>
</dbReference>
<proteinExistence type="predicted"/>
<organism evidence="1 2">
    <name type="scientific">Sphingomonas mucosissima</name>
    <dbReference type="NCBI Taxonomy" id="370959"/>
    <lineage>
        <taxon>Bacteria</taxon>
        <taxon>Pseudomonadati</taxon>
        <taxon>Pseudomonadota</taxon>
        <taxon>Alphaproteobacteria</taxon>
        <taxon>Sphingomonadales</taxon>
        <taxon>Sphingomonadaceae</taxon>
        <taxon>Sphingomonas</taxon>
    </lineage>
</organism>
<accession>A0A245ZTL8</accession>
<dbReference type="AlphaFoldDB" id="A0A245ZTL8"/>